<dbReference type="InterPro" id="IPR050832">
    <property type="entry name" value="Bact_Acetyltransf"/>
</dbReference>
<dbReference type="SUPFAM" id="SSF55729">
    <property type="entry name" value="Acyl-CoA N-acyltransferases (Nat)"/>
    <property type="match status" value="1"/>
</dbReference>
<keyword evidence="2 5" id="KW-0012">Acyltransferase</keyword>
<dbReference type="PROSITE" id="PS51186">
    <property type="entry name" value="GNAT"/>
    <property type="match status" value="1"/>
</dbReference>
<dbReference type="Gene3D" id="3.40.630.30">
    <property type="match status" value="1"/>
</dbReference>
<evidence type="ECO:0000256" key="3">
    <source>
        <dbReference type="SAM" id="MobiDB-lite"/>
    </source>
</evidence>
<name>A0ABY5NCG7_9ACTN</name>
<dbReference type="Pfam" id="PF00583">
    <property type="entry name" value="Acetyltransf_1"/>
    <property type="match status" value="1"/>
</dbReference>
<feature type="domain" description="N-acetyltransferase" evidence="4">
    <location>
        <begin position="56"/>
        <end position="208"/>
    </location>
</feature>
<dbReference type="InterPro" id="IPR000182">
    <property type="entry name" value="GNAT_dom"/>
</dbReference>
<evidence type="ECO:0000313" key="6">
    <source>
        <dbReference type="Proteomes" id="UP001060150"/>
    </source>
</evidence>
<feature type="region of interest" description="Disordered" evidence="3">
    <location>
        <begin position="1"/>
        <end position="26"/>
    </location>
</feature>
<keyword evidence="1 5" id="KW-0808">Transferase</keyword>
<dbReference type="RefSeq" id="WP_079046752.1">
    <property type="nucleotide sequence ID" value="NZ_CP102332.1"/>
</dbReference>
<proteinExistence type="predicted"/>
<evidence type="ECO:0000313" key="5">
    <source>
        <dbReference type="EMBL" id="UUS33710.1"/>
    </source>
</evidence>
<reference evidence="5" key="1">
    <citation type="submission" date="2022-08" db="EMBL/GenBank/DDBJ databases">
        <title>Streptomyces changanensis sp. nov., an actinomycete isolated from soil.</title>
        <authorList>
            <person name="Wu H."/>
            <person name="Han L."/>
        </authorList>
    </citation>
    <scope>NUCLEOTIDE SEQUENCE</scope>
    <source>
        <strain evidence="5">HL-66</strain>
    </source>
</reference>
<dbReference type="InterPro" id="IPR016181">
    <property type="entry name" value="Acyl_CoA_acyltransferase"/>
</dbReference>
<dbReference type="EMBL" id="CP102332">
    <property type="protein sequence ID" value="UUS33710.1"/>
    <property type="molecule type" value="Genomic_DNA"/>
</dbReference>
<dbReference type="PANTHER" id="PTHR43877:SF2">
    <property type="entry name" value="AMINOALKYLPHOSPHONATE N-ACETYLTRANSFERASE-RELATED"/>
    <property type="match status" value="1"/>
</dbReference>
<evidence type="ECO:0000256" key="1">
    <source>
        <dbReference type="ARBA" id="ARBA00022679"/>
    </source>
</evidence>
<dbReference type="EC" id="2.3.1.-" evidence="5"/>
<dbReference type="Proteomes" id="UP001060150">
    <property type="component" value="Chromosome"/>
</dbReference>
<evidence type="ECO:0000256" key="2">
    <source>
        <dbReference type="ARBA" id="ARBA00023315"/>
    </source>
</evidence>
<dbReference type="PANTHER" id="PTHR43877">
    <property type="entry name" value="AMINOALKYLPHOSPHONATE N-ACETYLTRANSFERASE-RELATED-RELATED"/>
    <property type="match status" value="1"/>
</dbReference>
<keyword evidence="6" id="KW-1185">Reference proteome</keyword>
<organism evidence="5 6">
    <name type="scientific">Streptomyces changanensis</name>
    <dbReference type="NCBI Taxonomy" id="2964669"/>
    <lineage>
        <taxon>Bacteria</taxon>
        <taxon>Bacillati</taxon>
        <taxon>Actinomycetota</taxon>
        <taxon>Actinomycetes</taxon>
        <taxon>Kitasatosporales</taxon>
        <taxon>Streptomycetaceae</taxon>
        <taxon>Streptomyces</taxon>
    </lineage>
</organism>
<gene>
    <name evidence="5" type="ORF">NRO40_24715</name>
</gene>
<sequence>MDTDRDTRGDTGTATDGGAGAATAAGGDAGTGAYGARIALFPSERVRAEAGGALAALLRDAVHDGASVGFLAPLDTAEAAAWWRSAAAEVESGARTVWAARGAGGELLGVVSLVRPALPNQRHRGDVSKLLVHTSARGRGLGRRLLAAAEAGAADAGLTLLVLDTETGSPAEGLYRSAGWTRAGTVPGYAADPAGVPRGTTYYYKALG</sequence>
<dbReference type="GO" id="GO:0016746">
    <property type="term" value="F:acyltransferase activity"/>
    <property type="evidence" value="ECO:0007669"/>
    <property type="project" value="UniProtKB-KW"/>
</dbReference>
<protein>
    <submittedName>
        <fullName evidence="5">GNAT family N-acetyltransferase</fullName>
        <ecNumber evidence="5">2.3.1.-</ecNumber>
    </submittedName>
</protein>
<accession>A0ABY5NCG7</accession>
<evidence type="ECO:0000259" key="4">
    <source>
        <dbReference type="PROSITE" id="PS51186"/>
    </source>
</evidence>